<feature type="chain" id="PRO_5040345064" description="Miraculin" evidence="1">
    <location>
        <begin position="18"/>
        <end position="211"/>
    </location>
</feature>
<feature type="signal peptide" evidence="1">
    <location>
        <begin position="1"/>
        <end position="17"/>
    </location>
</feature>
<dbReference type="OrthoDB" id="1667709at2759"/>
<evidence type="ECO:0008006" key="4">
    <source>
        <dbReference type="Google" id="ProtNLM"/>
    </source>
</evidence>
<comment type="caution">
    <text evidence="2">The sequence shown here is derived from an EMBL/GenBank/DDBJ whole genome shotgun (WGS) entry which is preliminary data.</text>
</comment>
<protein>
    <recommendedName>
        <fullName evidence="4">Miraculin</fullName>
    </recommendedName>
</protein>
<organism evidence="2 3">
    <name type="scientific">Turnera subulata</name>
    <dbReference type="NCBI Taxonomy" id="218843"/>
    <lineage>
        <taxon>Eukaryota</taxon>
        <taxon>Viridiplantae</taxon>
        <taxon>Streptophyta</taxon>
        <taxon>Embryophyta</taxon>
        <taxon>Tracheophyta</taxon>
        <taxon>Spermatophyta</taxon>
        <taxon>Magnoliopsida</taxon>
        <taxon>eudicotyledons</taxon>
        <taxon>Gunneridae</taxon>
        <taxon>Pentapetalae</taxon>
        <taxon>rosids</taxon>
        <taxon>fabids</taxon>
        <taxon>Malpighiales</taxon>
        <taxon>Passifloraceae</taxon>
        <taxon>Turnera</taxon>
    </lineage>
</organism>
<dbReference type="CDD" id="cd23375">
    <property type="entry name" value="beta-trefoil_STI_VvMLP-like"/>
    <property type="match status" value="1"/>
</dbReference>
<dbReference type="Pfam" id="PF00197">
    <property type="entry name" value="Kunitz_legume"/>
    <property type="match status" value="1"/>
</dbReference>
<dbReference type="Gene3D" id="2.80.10.50">
    <property type="match status" value="1"/>
</dbReference>
<keyword evidence="3" id="KW-1185">Reference proteome</keyword>
<dbReference type="InterPro" id="IPR011065">
    <property type="entry name" value="Kunitz_inhibitor_STI-like_sf"/>
</dbReference>
<dbReference type="EMBL" id="JAKUCV010006091">
    <property type="protein sequence ID" value="KAJ4828764.1"/>
    <property type="molecule type" value="Genomic_DNA"/>
</dbReference>
<keyword evidence="1" id="KW-0732">Signal</keyword>
<sequence>MRSAVLLILPFLLFALATKPLLGEAAAKEPEVVRDLNGGKLRAGIDYYILPAVRGGGGGGLTMGSRGEQTCPPDVVQDRHEVSKGLPLTLTPLNSSKKGHVVRVSTDLNIKFSAASACVDQSNVWNLDNYDGFIKQWFVTTSGEQGNPGARTVSSWFKIEKNGDDYSLRFCPTVCDYCRVLCRDIGIFVDETGVRRLALSDVPFKVMFKKA</sequence>
<proteinExistence type="predicted"/>
<dbReference type="SMART" id="SM00452">
    <property type="entry name" value="STI"/>
    <property type="match status" value="1"/>
</dbReference>
<accession>A0A9Q0J563</accession>
<dbReference type="InterPro" id="IPR002160">
    <property type="entry name" value="Prot_inh_Kunz-lg"/>
</dbReference>
<dbReference type="PRINTS" id="PR00291">
    <property type="entry name" value="KUNITZINHBTR"/>
</dbReference>
<dbReference type="PANTHER" id="PTHR33107">
    <property type="entry name" value="KUNITZ TRYPSIN INHIBITOR 2"/>
    <property type="match status" value="1"/>
</dbReference>
<reference evidence="2" key="2">
    <citation type="journal article" date="2023" name="Plants (Basel)">
        <title>Annotation of the Turnera subulata (Passifloraceae) Draft Genome Reveals the S-Locus Evolved after the Divergence of Turneroideae from Passifloroideae in a Stepwise Manner.</title>
        <authorList>
            <person name="Henning P.M."/>
            <person name="Roalson E.H."/>
            <person name="Mir W."/>
            <person name="McCubbin A.G."/>
            <person name="Shore J.S."/>
        </authorList>
    </citation>
    <scope>NUCLEOTIDE SEQUENCE</scope>
    <source>
        <strain evidence="2">F60SS</strain>
    </source>
</reference>
<dbReference type="Proteomes" id="UP001141552">
    <property type="component" value="Unassembled WGS sequence"/>
</dbReference>
<dbReference type="AlphaFoldDB" id="A0A9Q0J563"/>
<evidence type="ECO:0000256" key="1">
    <source>
        <dbReference type="SAM" id="SignalP"/>
    </source>
</evidence>
<dbReference type="PANTHER" id="PTHR33107:SF5">
    <property type="entry name" value="KUNITZ TRYPSIN INHIBITOR 5"/>
    <property type="match status" value="1"/>
</dbReference>
<evidence type="ECO:0000313" key="3">
    <source>
        <dbReference type="Proteomes" id="UP001141552"/>
    </source>
</evidence>
<reference evidence="2" key="1">
    <citation type="submission" date="2022-02" db="EMBL/GenBank/DDBJ databases">
        <authorList>
            <person name="Henning P.M."/>
            <person name="McCubbin A.G."/>
            <person name="Shore J.S."/>
        </authorList>
    </citation>
    <scope>NUCLEOTIDE SEQUENCE</scope>
    <source>
        <strain evidence="2">F60SS</strain>
        <tissue evidence="2">Leaves</tissue>
    </source>
</reference>
<dbReference type="GO" id="GO:0004866">
    <property type="term" value="F:endopeptidase inhibitor activity"/>
    <property type="evidence" value="ECO:0007669"/>
    <property type="project" value="InterPro"/>
</dbReference>
<name>A0A9Q0J563_9ROSI</name>
<dbReference type="SUPFAM" id="SSF50386">
    <property type="entry name" value="STI-like"/>
    <property type="match status" value="1"/>
</dbReference>
<evidence type="ECO:0000313" key="2">
    <source>
        <dbReference type="EMBL" id="KAJ4828764.1"/>
    </source>
</evidence>
<gene>
    <name evidence="2" type="ORF">Tsubulata_035420</name>
</gene>